<name>A0A1H0UI06_9MICO</name>
<accession>A0A1H0UI06</accession>
<gene>
    <name evidence="2" type="ORF">SAMN04489867_3336</name>
</gene>
<dbReference type="EMBL" id="LT629711">
    <property type="protein sequence ID" value="SDP65799.1"/>
    <property type="molecule type" value="Genomic_DNA"/>
</dbReference>
<evidence type="ECO:0000313" key="3">
    <source>
        <dbReference type="Proteomes" id="UP000199077"/>
    </source>
</evidence>
<dbReference type="Pfam" id="PF11716">
    <property type="entry name" value="MDMPI_N"/>
    <property type="match status" value="1"/>
</dbReference>
<sequence length="260" mass="28095">MHTTLDFAALLALLDERSTAFREVVAAAPDLDVDVPSCPGWSLFDLAEHVGQGRRRWATIVAAGPCDERPAGTAPSESAPAPRDRAELETWLAAAVGEFDAALRAAGPEAGCWTWWGDSQSPETAEGVARHQVQELAVHTYDAQLAVGAPQPLPEAIALDGVEEFLSTCVSTDEVWPHEPLTLGFNATEGRAWRLDLSGDGARYARLGQEESVDVVSDAFVNATASDIVLWDYNRIALESLEISGDRVGFERLRDWDPDA</sequence>
<dbReference type="AlphaFoldDB" id="A0A1H0UI06"/>
<dbReference type="GO" id="GO:0046872">
    <property type="term" value="F:metal ion binding"/>
    <property type="evidence" value="ECO:0007669"/>
    <property type="project" value="InterPro"/>
</dbReference>
<keyword evidence="3" id="KW-1185">Reference proteome</keyword>
<dbReference type="NCBIfam" id="TIGR03083">
    <property type="entry name" value="maleylpyruvate isomerase family mycothiol-dependent enzyme"/>
    <property type="match status" value="1"/>
</dbReference>
<evidence type="ECO:0000259" key="1">
    <source>
        <dbReference type="Pfam" id="PF11716"/>
    </source>
</evidence>
<protein>
    <submittedName>
        <fullName evidence="2">TIGR03083 family protein</fullName>
    </submittedName>
</protein>
<dbReference type="InterPro" id="IPR017517">
    <property type="entry name" value="Maleyloyr_isom"/>
</dbReference>
<dbReference type="STRING" id="443156.SAMN04489867_3336"/>
<dbReference type="InterPro" id="IPR024344">
    <property type="entry name" value="MDMPI_metal-binding"/>
</dbReference>
<feature type="domain" description="Mycothiol-dependent maleylpyruvate isomerase metal-binding" evidence="1">
    <location>
        <begin position="13"/>
        <end position="144"/>
    </location>
</feature>
<organism evidence="2 3">
    <name type="scientific">Pedococcus dokdonensis</name>
    <dbReference type="NCBI Taxonomy" id="443156"/>
    <lineage>
        <taxon>Bacteria</taxon>
        <taxon>Bacillati</taxon>
        <taxon>Actinomycetota</taxon>
        <taxon>Actinomycetes</taxon>
        <taxon>Micrococcales</taxon>
        <taxon>Intrasporangiaceae</taxon>
        <taxon>Pedococcus</taxon>
    </lineage>
</organism>
<dbReference type="PANTHER" id="PTHR40758">
    <property type="entry name" value="CONSERVED PROTEIN"/>
    <property type="match status" value="1"/>
</dbReference>
<dbReference type="Gene3D" id="1.20.120.450">
    <property type="entry name" value="dinb family like domain"/>
    <property type="match status" value="1"/>
</dbReference>
<dbReference type="OrthoDB" id="3671213at2"/>
<dbReference type="RefSeq" id="WP_091787998.1">
    <property type="nucleotide sequence ID" value="NZ_LT629711.1"/>
</dbReference>
<dbReference type="InterPro" id="IPR034660">
    <property type="entry name" value="DinB/YfiT-like"/>
</dbReference>
<dbReference type="Proteomes" id="UP000199077">
    <property type="component" value="Chromosome I"/>
</dbReference>
<dbReference type="PANTHER" id="PTHR40758:SF1">
    <property type="entry name" value="CONSERVED PROTEIN"/>
    <property type="match status" value="1"/>
</dbReference>
<dbReference type="GO" id="GO:0005886">
    <property type="term" value="C:plasma membrane"/>
    <property type="evidence" value="ECO:0007669"/>
    <property type="project" value="TreeGrafter"/>
</dbReference>
<evidence type="ECO:0000313" key="2">
    <source>
        <dbReference type="EMBL" id="SDP65799.1"/>
    </source>
</evidence>
<reference evidence="3" key="1">
    <citation type="submission" date="2016-10" db="EMBL/GenBank/DDBJ databases">
        <authorList>
            <person name="Varghese N."/>
            <person name="Submissions S."/>
        </authorList>
    </citation>
    <scope>NUCLEOTIDE SEQUENCE [LARGE SCALE GENOMIC DNA]</scope>
    <source>
        <strain evidence="3">DSM 22329</strain>
    </source>
</reference>
<dbReference type="SUPFAM" id="SSF109854">
    <property type="entry name" value="DinB/YfiT-like putative metalloenzymes"/>
    <property type="match status" value="1"/>
</dbReference>
<proteinExistence type="predicted"/>